<proteinExistence type="inferred from homology"/>
<evidence type="ECO:0000313" key="13">
    <source>
        <dbReference type="Proteomes" id="UP001605036"/>
    </source>
</evidence>
<dbReference type="FunFam" id="1.20.1200.10:FF:000001">
    <property type="entry name" value="Cob(I)yrinic acid a,c-diamide adenosyltransferase"/>
    <property type="match status" value="1"/>
</dbReference>
<evidence type="ECO:0000256" key="8">
    <source>
        <dbReference type="ARBA" id="ARBA00071654"/>
    </source>
</evidence>
<evidence type="ECO:0000256" key="1">
    <source>
        <dbReference type="ARBA" id="ARBA00007487"/>
    </source>
</evidence>
<evidence type="ECO:0000256" key="9">
    <source>
        <dbReference type="ARBA" id="ARBA00075216"/>
    </source>
</evidence>
<evidence type="ECO:0000256" key="5">
    <source>
        <dbReference type="ARBA" id="ARBA00022840"/>
    </source>
</evidence>
<accession>A0ABD1ZNA6</accession>
<dbReference type="NCBIfam" id="TIGR00636">
    <property type="entry name" value="PduO_Nterm"/>
    <property type="match status" value="1"/>
</dbReference>
<dbReference type="AlphaFoldDB" id="A0ABD1ZNA6"/>
<sequence length="278" mass="30802">MSSIQRYGVSVLRHCTQARMLSSGVLLNRTTELPAFGWNPVSSGTSAVASTEGVYSSWKIFCLKRVEAAQSLVSLQPSLSRSFCSEGKRFKIYTKSGDKGRTSLYDGQRRRKDDPTFEALGDVDELNSALGLAHEYCLQEEILDTAKQIEEIQSTLLEVGSAIAIPLTSLSSAKLSRVKFNADVVSVTEQWIDQMDEVLPPLTGFILPSGGLPASALHIARSVCRRAERRVVYLVANELVEESVGQYLNRLSDYLFTAARYTAFKLGKQETLWSKRMC</sequence>
<evidence type="ECO:0000256" key="2">
    <source>
        <dbReference type="ARBA" id="ARBA00011233"/>
    </source>
</evidence>
<comment type="similarity">
    <text evidence="1 10">Belongs to the Cob(I)alamin adenosyltransferase family.</text>
</comment>
<dbReference type="PANTHER" id="PTHR12213:SF0">
    <property type="entry name" value="CORRINOID ADENOSYLTRANSFERASE MMAB"/>
    <property type="match status" value="1"/>
</dbReference>
<keyword evidence="4 10" id="KW-0547">Nucleotide-binding</keyword>
<dbReference type="InterPro" id="IPR016030">
    <property type="entry name" value="CblAdoTrfase-like"/>
</dbReference>
<comment type="subunit">
    <text evidence="2">Homotrimer.</text>
</comment>
<evidence type="ECO:0000256" key="10">
    <source>
        <dbReference type="RuleBase" id="RU366026"/>
    </source>
</evidence>
<keyword evidence="5 10" id="KW-0067">ATP-binding</keyword>
<dbReference type="GO" id="GO:0008817">
    <property type="term" value="F:corrinoid adenosyltransferase activity"/>
    <property type="evidence" value="ECO:0007669"/>
    <property type="project" value="UniProtKB-ARBA"/>
</dbReference>
<evidence type="ECO:0000256" key="4">
    <source>
        <dbReference type="ARBA" id="ARBA00022741"/>
    </source>
</evidence>
<comment type="catalytic activity">
    <reaction evidence="6">
        <text>cob(I)alamin-[corrinoid adenosyltransferase] + ATP = apo-[corrinoid adenosyltransferase] + adenosylcob(III)alamin + triphosphate</text>
        <dbReference type="Rhea" id="RHEA:56796"/>
        <dbReference type="Rhea" id="RHEA-COMP:14743"/>
        <dbReference type="Rhea" id="RHEA-COMP:14744"/>
        <dbReference type="ChEBI" id="CHEBI:18036"/>
        <dbReference type="ChEBI" id="CHEBI:18408"/>
        <dbReference type="ChEBI" id="CHEBI:30616"/>
        <dbReference type="ChEBI" id="CHEBI:60488"/>
        <dbReference type="ChEBI" id="CHEBI:83228"/>
    </reaction>
    <physiologicalReaction direction="left-to-right" evidence="6">
        <dbReference type="Rhea" id="RHEA:56797"/>
    </physiologicalReaction>
</comment>
<dbReference type="PANTHER" id="PTHR12213">
    <property type="entry name" value="CORRINOID ADENOSYLTRANSFERASE"/>
    <property type="match status" value="1"/>
</dbReference>
<evidence type="ECO:0000256" key="7">
    <source>
        <dbReference type="ARBA" id="ARBA00056747"/>
    </source>
</evidence>
<protein>
    <recommendedName>
        <fullName evidence="8">Corrinoid adenosyltransferase MMAB</fullName>
    </recommendedName>
    <alternativeName>
        <fullName evidence="9">ATP:co(I)rrinoid adenosyltransferase MMAB</fullName>
    </alternativeName>
</protein>
<name>A0ABD1ZNA6_9MARC</name>
<keyword evidence="3 10" id="KW-0808">Transferase</keyword>
<evidence type="ECO:0000256" key="6">
    <source>
        <dbReference type="ARBA" id="ARBA00051988"/>
    </source>
</evidence>
<dbReference type="GO" id="GO:0009235">
    <property type="term" value="P:cobalamin metabolic process"/>
    <property type="evidence" value="ECO:0007669"/>
    <property type="project" value="UniProtKB-ARBA"/>
</dbReference>
<feature type="domain" description="Cobalamin adenosyltransferase-like" evidence="11">
    <location>
        <begin position="92"/>
        <end position="261"/>
    </location>
</feature>
<dbReference type="InterPro" id="IPR029499">
    <property type="entry name" value="PduO-typ"/>
</dbReference>
<dbReference type="Pfam" id="PF01923">
    <property type="entry name" value="Cob_adeno_trans"/>
    <property type="match status" value="1"/>
</dbReference>
<dbReference type="SUPFAM" id="SSF89028">
    <property type="entry name" value="Cobalamin adenosyltransferase-like"/>
    <property type="match status" value="1"/>
</dbReference>
<evidence type="ECO:0000256" key="3">
    <source>
        <dbReference type="ARBA" id="ARBA00022679"/>
    </source>
</evidence>
<evidence type="ECO:0000259" key="11">
    <source>
        <dbReference type="Pfam" id="PF01923"/>
    </source>
</evidence>
<gene>
    <name evidence="12" type="ORF">R1flu_020304</name>
</gene>
<organism evidence="12 13">
    <name type="scientific">Riccia fluitans</name>
    <dbReference type="NCBI Taxonomy" id="41844"/>
    <lineage>
        <taxon>Eukaryota</taxon>
        <taxon>Viridiplantae</taxon>
        <taxon>Streptophyta</taxon>
        <taxon>Embryophyta</taxon>
        <taxon>Marchantiophyta</taxon>
        <taxon>Marchantiopsida</taxon>
        <taxon>Marchantiidae</taxon>
        <taxon>Marchantiales</taxon>
        <taxon>Ricciaceae</taxon>
        <taxon>Riccia</taxon>
    </lineage>
</organism>
<keyword evidence="13" id="KW-1185">Reference proteome</keyword>
<dbReference type="InterPro" id="IPR036451">
    <property type="entry name" value="CblAdoTrfase-like_sf"/>
</dbReference>
<dbReference type="Proteomes" id="UP001605036">
    <property type="component" value="Unassembled WGS sequence"/>
</dbReference>
<dbReference type="GO" id="GO:0005524">
    <property type="term" value="F:ATP binding"/>
    <property type="evidence" value="ECO:0007669"/>
    <property type="project" value="UniProtKB-UniRule"/>
</dbReference>
<dbReference type="Gene3D" id="1.20.1200.10">
    <property type="entry name" value="Cobalamin adenosyltransferase-like"/>
    <property type="match status" value="1"/>
</dbReference>
<comment type="function">
    <text evidence="7">Converts cob(I)alamin to adenosylcobalamin (adenosylcob(III)alamin), a coenzyme for methylmalonyl-CoA mutase, therefore participates in the final step of the vitamin B12 conversion. Generates adenosylcobalamin (AdoCbl) and directly delivers the cofactor to MUT in a transfer that is stimulated by ATP-binding to MMAB and gated by MMAA.</text>
</comment>
<evidence type="ECO:0000313" key="12">
    <source>
        <dbReference type="EMBL" id="KAL2652176.1"/>
    </source>
</evidence>
<dbReference type="EMBL" id="JBHFFA010000001">
    <property type="protein sequence ID" value="KAL2652176.1"/>
    <property type="molecule type" value="Genomic_DNA"/>
</dbReference>
<reference evidence="12 13" key="1">
    <citation type="submission" date="2024-09" db="EMBL/GenBank/DDBJ databases">
        <title>Chromosome-scale assembly of Riccia fluitans.</title>
        <authorList>
            <person name="Paukszto L."/>
            <person name="Sawicki J."/>
            <person name="Karawczyk K."/>
            <person name="Piernik-Szablinska J."/>
            <person name="Szczecinska M."/>
            <person name="Mazdziarz M."/>
        </authorList>
    </citation>
    <scope>NUCLEOTIDE SEQUENCE [LARGE SCALE GENOMIC DNA]</scope>
    <source>
        <strain evidence="12">Rf_01</strain>
        <tissue evidence="12">Aerial parts of the thallus</tissue>
    </source>
</reference>
<comment type="caution">
    <text evidence="12">The sequence shown here is derived from an EMBL/GenBank/DDBJ whole genome shotgun (WGS) entry which is preliminary data.</text>
</comment>